<dbReference type="EMBL" id="JAGTUU010000001">
    <property type="protein sequence ID" value="MBS0123047.1"/>
    <property type="molecule type" value="Genomic_DNA"/>
</dbReference>
<sequence length="156" mass="16853">MTPRPAPAEFDDWAALLALLQASFAYMAGRIDPPSSLHRLDAAALRDKARDEHLWIAGPPLLGCAFFRNDRDALYIGKLAIHPDAQGRGLGRAFVAGAEGMARRLGLPCLRLQTRVELTGNHAAFAAMGFVRVAETCHAGFDRPTSMTMEKPLGNG</sequence>
<dbReference type="InterPro" id="IPR000182">
    <property type="entry name" value="GNAT_dom"/>
</dbReference>
<keyword evidence="5" id="KW-1185">Reference proteome</keyword>
<dbReference type="SUPFAM" id="SSF55729">
    <property type="entry name" value="Acyl-CoA N-acyltransferases (Nat)"/>
    <property type="match status" value="1"/>
</dbReference>
<evidence type="ECO:0000313" key="4">
    <source>
        <dbReference type="EMBL" id="MBS0123047.1"/>
    </source>
</evidence>
<evidence type="ECO:0000259" key="3">
    <source>
        <dbReference type="PROSITE" id="PS51186"/>
    </source>
</evidence>
<accession>A0A8J8B684</accession>
<dbReference type="InterPro" id="IPR050832">
    <property type="entry name" value="Bact_Acetyltransf"/>
</dbReference>
<feature type="domain" description="N-acetyltransferase" evidence="3">
    <location>
        <begin position="1"/>
        <end position="154"/>
    </location>
</feature>
<dbReference type="Gene3D" id="3.40.630.30">
    <property type="match status" value="1"/>
</dbReference>
<evidence type="ECO:0000256" key="1">
    <source>
        <dbReference type="ARBA" id="ARBA00022679"/>
    </source>
</evidence>
<reference evidence="4" key="1">
    <citation type="submission" date="2021-04" db="EMBL/GenBank/DDBJ databases">
        <authorList>
            <person name="Yoon J."/>
        </authorList>
    </citation>
    <scope>NUCLEOTIDE SEQUENCE</scope>
    <source>
        <strain evidence="4">KMU-90</strain>
    </source>
</reference>
<dbReference type="Proteomes" id="UP000681356">
    <property type="component" value="Unassembled WGS sequence"/>
</dbReference>
<dbReference type="PANTHER" id="PTHR43877">
    <property type="entry name" value="AMINOALKYLPHOSPHONATE N-ACETYLTRANSFERASE-RELATED-RELATED"/>
    <property type="match status" value="1"/>
</dbReference>
<dbReference type="RefSeq" id="WP_212535009.1">
    <property type="nucleotide sequence ID" value="NZ_JAGTUU010000001.1"/>
</dbReference>
<dbReference type="InterPro" id="IPR016181">
    <property type="entry name" value="Acyl_CoA_acyltransferase"/>
</dbReference>
<evidence type="ECO:0000313" key="5">
    <source>
        <dbReference type="Proteomes" id="UP000681356"/>
    </source>
</evidence>
<keyword evidence="2" id="KW-0012">Acyltransferase</keyword>
<dbReference type="Pfam" id="PF00583">
    <property type="entry name" value="Acetyltransf_1"/>
    <property type="match status" value="1"/>
</dbReference>
<dbReference type="GO" id="GO:0016747">
    <property type="term" value="F:acyltransferase activity, transferring groups other than amino-acyl groups"/>
    <property type="evidence" value="ECO:0007669"/>
    <property type="project" value="InterPro"/>
</dbReference>
<organism evidence="4 5">
    <name type="scientific">Thetidibacter halocola</name>
    <dbReference type="NCBI Taxonomy" id="2827239"/>
    <lineage>
        <taxon>Bacteria</taxon>
        <taxon>Pseudomonadati</taxon>
        <taxon>Pseudomonadota</taxon>
        <taxon>Alphaproteobacteria</taxon>
        <taxon>Rhodobacterales</taxon>
        <taxon>Roseobacteraceae</taxon>
        <taxon>Thetidibacter</taxon>
    </lineage>
</organism>
<dbReference type="AlphaFoldDB" id="A0A8J8B684"/>
<dbReference type="CDD" id="cd04301">
    <property type="entry name" value="NAT_SF"/>
    <property type="match status" value="1"/>
</dbReference>
<name>A0A8J8B684_9RHOB</name>
<dbReference type="PROSITE" id="PS51186">
    <property type="entry name" value="GNAT"/>
    <property type="match status" value="1"/>
</dbReference>
<evidence type="ECO:0000256" key="2">
    <source>
        <dbReference type="ARBA" id="ARBA00023315"/>
    </source>
</evidence>
<protein>
    <submittedName>
        <fullName evidence="4">GNAT family N-acetyltransferase</fullName>
    </submittedName>
</protein>
<gene>
    <name evidence="4" type="ORF">KB874_02780</name>
</gene>
<proteinExistence type="predicted"/>
<comment type="caution">
    <text evidence="4">The sequence shown here is derived from an EMBL/GenBank/DDBJ whole genome shotgun (WGS) entry which is preliminary data.</text>
</comment>
<keyword evidence="1" id="KW-0808">Transferase</keyword>